<dbReference type="RefSeq" id="WP_073398627.1">
    <property type="nucleotide sequence ID" value="NZ_FQTV01000001.1"/>
</dbReference>
<evidence type="ECO:0000313" key="2">
    <source>
        <dbReference type="EMBL" id="SHE34898.1"/>
    </source>
</evidence>
<dbReference type="EMBL" id="FQTV01000001">
    <property type="protein sequence ID" value="SHE34898.1"/>
    <property type="molecule type" value="Genomic_DNA"/>
</dbReference>
<protein>
    <recommendedName>
        <fullName evidence="4">DUF4878 domain-containing protein</fullName>
    </recommendedName>
</protein>
<dbReference type="PROSITE" id="PS51257">
    <property type="entry name" value="PROKAR_LIPOPROTEIN"/>
    <property type="match status" value="1"/>
</dbReference>
<feature type="chain" id="PRO_5012363903" description="DUF4878 domain-containing protein" evidence="1">
    <location>
        <begin position="19"/>
        <end position="139"/>
    </location>
</feature>
<dbReference type="Proteomes" id="UP000184509">
    <property type="component" value="Unassembled WGS sequence"/>
</dbReference>
<sequence>MKKVKQLILLILVSFVSACSQTPQDKAEDAAVRFSKAMYGLNFDEAKEFCTPDAEKILVFIASNTNDEDLNTLKKAGDVKVSVIESTVYPGDSTATVKLKISNYVQLNMMGGKPAIEKEKQEEVDLVRINDKWLVDLHN</sequence>
<proteinExistence type="predicted"/>
<organism evidence="2 3">
    <name type="scientific">Bacteroides luti</name>
    <dbReference type="NCBI Taxonomy" id="1297750"/>
    <lineage>
        <taxon>Bacteria</taxon>
        <taxon>Pseudomonadati</taxon>
        <taxon>Bacteroidota</taxon>
        <taxon>Bacteroidia</taxon>
        <taxon>Bacteroidales</taxon>
        <taxon>Bacteroidaceae</taxon>
        <taxon>Bacteroides</taxon>
    </lineage>
</organism>
<gene>
    <name evidence="2" type="ORF">SAMN05444405_101178</name>
</gene>
<keyword evidence="3" id="KW-1185">Reference proteome</keyword>
<name>A0A1M4SRT4_9BACE</name>
<dbReference type="OrthoDB" id="1029741at2"/>
<evidence type="ECO:0000256" key="1">
    <source>
        <dbReference type="SAM" id="SignalP"/>
    </source>
</evidence>
<keyword evidence="1" id="KW-0732">Signal</keyword>
<accession>A0A1M4SRT4</accession>
<evidence type="ECO:0008006" key="4">
    <source>
        <dbReference type="Google" id="ProtNLM"/>
    </source>
</evidence>
<dbReference type="Gene3D" id="3.10.450.50">
    <property type="match status" value="1"/>
</dbReference>
<dbReference type="AlphaFoldDB" id="A0A1M4SRT4"/>
<feature type="signal peptide" evidence="1">
    <location>
        <begin position="1"/>
        <end position="18"/>
    </location>
</feature>
<reference evidence="2 3" key="1">
    <citation type="submission" date="2016-11" db="EMBL/GenBank/DDBJ databases">
        <authorList>
            <person name="Jaros S."/>
            <person name="Januszkiewicz K."/>
            <person name="Wedrychowicz H."/>
        </authorList>
    </citation>
    <scope>NUCLEOTIDE SEQUENCE [LARGE SCALE GENOMIC DNA]</scope>
    <source>
        <strain evidence="2 3">DSM 26991</strain>
    </source>
</reference>
<evidence type="ECO:0000313" key="3">
    <source>
        <dbReference type="Proteomes" id="UP000184509"/>
    </source>
</evidence>